<dbReference type="AlphaFoldDB" id="A0A9Q8WIG6"/>
<sequence length="975" mass="110638">MAPVNPVQTWLSPFFLLVSLAECHWSLVEINGPAHPARPESEVEGLREDRWATFAMVGFVTLRLVGWLAASSLSFHLPSTPSPFFPFLALGGRNNNLPAIAAIAINTIVDIVSVSPQISPGFCGEACSSLDFSVSSSLPPRYLLAPRPIHCTTPPEKNPSWVSFDRSRPAHTAALLSFEPGFFSIGFCEARESSPRSFHTSKDQRFGSSFLWLCVFPTAAACLYSAAANIPTSTAARRPPPLAAAALAMLTMLKQQSSRGFIAPRARPKTLLFLALAIVTVYFLATRGAPAGYHVVPWNQDGTSPPPEKAAPPEPPKSEEERKQDEERQKQEREKHEQDLRDEFAREYEAAKKLPGNDAIYGNTLNSLKDKENRTAEHAANLRESGTQEEAYTNQRPVYFNPYPDYNSEEWNKTHRAPHVPCIGATGEAVDDLLVFKGHPAKFPNPGFGGFDVLDMDGNICYERETRLGPYGLLPQLSKAGLRIDWDNINWGDLQEKCIERNAARFDEGKPNEYIKTAYPDIAEKYGKEVEEEEEANEKRGLTNKFRGGSKGAKVTTPDARTAVLLRTYTGKKYTENDKQVIRSLISELSLRSGGEYQVFLLLHVRDQALDIWNDEATYQYVLNEHVPLEFHGITKLWNDQAMWNLYTALTDENEKSVHSAQWLSVQKFSQDHPEFDFIWNWEMDARIIGHNYDFLKRLSDFSKKQPRRGLWERNERYYIPDFHGDYDTDFRKDVEQRTRGNQIWGPPKLPFINPVGPKPPVENPEKEPYKWGVGEDADMITVGPIFNPINSSWIISDHIWGYRDEKFPDPAKTLPRRTTIVTQSRVSKRLLDIMHVENLRGNHIASEMTPQTVALLHGFKTVFAPHPTWFDRPWNGTFLEKWFNPGPRGESGGEGSPMGWGRERRYQGMTWYYRAEPPPRLYNNWIGYVDTKIGGKNWERAHGRPCLPPMILHPIKEVKPTEPGFATQFELFYG</sequence>
<evidence type="ECO:0000313" key="4">
    <source>
        <dbReference type="Proteomes" id="UP000830671"/>
    </source>
</evidence>
<evidence type="ECO:0000313" key="3">
    <source>
        <dbReference type="EMBL" id="UQC84863.1"/>
    </source>
</evidence>
<gene>
    <name evidence="3" type="ORF">CLUP02_10359</name>
</gene>
<protein>
    <recommendedName>
        <fullName evidence="5">Major facilitator superfamily transporter</fullName>
    </recommendedName>
</protein>
<evidence type="ECO:0000256" key="1">
    <source>
        <dbReference type="SAM" id="MobiDB-lite"/>
    </source>
</evidence>
<dbReference type="InterPro" id="IPR021822">
    <property type="entry name" value="DUF3405"/>
</dbReference>
<evidence type="ECO:0000256" key="2">
    <source>
        <dbReference type="SAM" id="SignalP"/>
    </source>
</evidence>
<feature type="compositionally biased region" description="Basic and acidic residues" evidence="1">
    <location>
        <begin position="316"/>
        <end position="341"/>
    </location>
</feature>
<accession>A0A9Q8WIG6</accession>
<dbReference type="PANTHER" id="PTHR36205:SF2">
    <property type="entry name" value="MAJOR FACILITATOR SUPERFAMILY TRANSPORTER"/>
    <property type="match status" value="1"/>
</dbReference>
<feature type="region of interest" description="Disordered" evidence="1">
    <location>
        <begin position="297"/>
        <end position="341"/>
    </location>
</feature>
<dbReference type="EMBL" id="CP019477">
    <property type="protein sequence ID" value="UQC84863.1"/>
    <property type="molecule type" value="Genomic_DNA"/>
</dbReference>
<dbReference type="PANTHER" id="PTHR36205">
    <property type="entry name" value="CHROMOSOME 19, WHOLE GENOME SHOTGUN SEQUENCE"/>
    <property type="match status" value="1"/>
</dbReference>
<dbReference type="GeneID" id="73344345"/>
<feature type="chain" id="PRO_5040187065" description="Major facilitator superfamily transporter" evidence="2">
    <location>
        <begin position="24"/>
        <end position="975"/>
    </location>
</feature>
<feature type="compositionally biased region" description="Pro residues" evidence="1">
    <location>
        <begin position="304"/>
        <end position="315"/>
    </location>
</feature>
<keyword evidence="2" id="KW-0732">Signal</keyword>
<organism evidence="3 4">
    <name type="scientific">Colletotrichum lupini</name>
    <dbReference type="NCBI Taxonomy" id="145971"/>
    <lineage>
        <taxon>Eukaryota</taxon>
        <taxon>Fungi</taxon>
        <taxon>Dikarya</taxon>
        <taxon>Ascomycota</taxon>
        <taxon>Pezizomycotina</taxon>
        <taxon>Sordariomycetes</taxon>
        <taxon>Hypocreomycetidae</taxon>
        <taxon>Glomerellales</taxon>
        <taxon>Glomerellaceae</taxon>
        <taxon>Colletotrichum</taxon>
        <taxon>Colletotrichum acutatum species complex</taxon>
    </lineage>
</organism>
<dbReference type="RefSeq" id="XP_049146480.1">
    <property type="nucleotide sequence ID" value="XM_049289335.1"/>
</dbReference>
<proteinExistence type="predicted"/>
<feature type="region of interest" description="Disordered" evidence="1">
    <location>
        <begin position="530"/>
        <end position="554"/>
    </location>
</feature>
<keyword evidence="4" id="KW-1185">Reference proteome</keyword>
<dbReference type="KEGG" id="clup:CLUP02_10359"/>
<dbReference type="Proteomes" id="UP000830671">
    <property type="component" value="Chromosome 5"/>
</dbReference>
<name>A0A9Q8WIG6_9PEZI</name>
<feature type="signal peptide" evidence="2">
    <location>
        <begin position="1"/>
        <end position="23"/>
    </location>
</feature>
<evidence type="ECO:0008006" key="5">
    <source>
        <dbReference type="Google" id="ProtNLM"/>
    </source>
</evidence>
<dbReference type="Pfam" id="PF11885">
    <property type="entry name" value="DUF3405"/>
    <property type="match status" value="1"/>
</dbReference>
<reference evidence="3" key="1">
    <citation type="journal article" date="2021" name="Mol. Plant Microbe Interact.">
        <title>Complete Genome Sequence of the Plant-Pathogenic Fungus Colletotrichum lupini.</title>
        <authorList>
            <person name="Baroncelli R."/>
            <person name="Pensec F."/>
            <person name="Da Lio D."/>
            <person name="Boufleur T."/>
            <person name="Vicente I."/>
            <person name="Sarrocco S."/>
            <person name="Picot A."/>
            <person name="Baraldi E."/>
            <person name="Sukno S."/>
            <person name="Thon M."/>
            <person name="Le Floch G."/>
        </authorList>
    </citation>
    <scope>NUCLEOTIDE SEQUENCE</scope>
    <source>
        <strain evidence="3">IMI 504893</strain>
    </source>
</reference>